<name>A0AAE0B4L4_9ROSI</name>
<dbReference type="Proteomes" id="UP001281410">
    <property type="component" value="Unassembled WGS sequence"/>
</dbReference>
<keyword evidence="2" id="KW-1185">Reference proteome</keyword>
<evidence type="ECO:0000313" key="2">
    <source>
        <dbReference type="Proteomes" id="UP001281410"/>
    </source>
</evidence>
<reference evidence="1" key="1">
    <citation type="journal article" date="2023" name="Plant J.">
        <title>Genome sequences and population genomics provide insights into the demographic history, inbreeding, and mutation load of two 'living fossil' tree species of Dipteronia.</title>
        <authorList>
            <person name="Feng Y."/>
            <person name="Comes H.P."/>
            <person name="Chen J."/>
            <person name="Zhu S."/>
            <person name="Lu R."/>
            <person name="Zhang X."/>
            <person name="Li P."/>
            <person name="Qiu J."/>
            <person name="Olsen K.M."/>
            <person name="Qiu Y."/>
        </authorList>
    </citation>
    <scope>NUCLEOTIDE SEQUENCE</scope>
    <source>
        <strain evidence="1">NBL</strain>
    </source>
</reference>
<comment type="caution">
    <text evidence="1">The sequence shown here is derived from an EMBL/GenBank/DDBJ whole genome shotgun (WGS) entry which is preliminary data.</text>
</comment>
<evidence type="ECO:0008006" key="3">
    <source>
        <dbReference type="Google" id="ProtNLM"/>
    </source>
</evidence>
<organism evidence="1 2">
    <name type="scientific">Dipteronia sinensis</name>
    <dbReference type="NCBI Taxonomy" id="43782"/>
    <lineage>
        <taxon>Eukaryota</taxon>
        <taxon>Viridiplantae</taxon>
        <taxon>Streptophyta</taxon>
        <taxon>Embryophyta</taxon>
        <taxon>Tracheophyta</taxon>
        <taxon>Spermatophyta</taxon>
        <taxon>Magnoliopsida</taxon>
        <taxon>eudicotyledons</taxon>
        <taxon>Gunneridae</taxon>
        <taxon>Pentapetalae</taxon>
        <taxon>rosids</taxon>
        <taxon>malvids</taxon>
        <taxon>Sapindales</taxon>
        <taxon>Sapindaceae</taxon>
        <taxon>Hippocastanoideae</taxon>
        <taxon>Acereae</taxon>
        <taxon>Dipteronia</taxon>
    </lineage>
</organism>
<proteinExistence type="predicted"/>
<dbReference type="AlphaFoldDB" id="A0AAE0B4L4"/>
<sequence>MHGKYPILVVIDGDKAMSKALRLVMPTAIRRFFSLYLEQNMQMNVGDSGFTQAFTYCMLTYMTDLEFESEWLEVIDMFGLQHNEWVKMMYSKRKLWAETFLRSTFFGGLRSTQRPESINAFLNPFLHHKVKLYEFMSHINRAMSRLRNN</sequence>
<evidence type="ECO:0000313" key="1">
    <source>
        <dbReference type="EMBL" id="KAK3229230.1"/>
    </source>
</evidence>
<protein>
    <recommendedName>
        <fullName evidence="3">Protein FAR1-RELATED SEQUENCE</fullName>
    </recommendedName>
</protein>
<dbReference type="EMBL" id="JANJYJ010000001">
    <property type="protein sequence ID" value="KAK3229230.1"/>
    <property type="molecule type" value="Genomic_DNA"/>
</dbReference>
<dbReference type="PANTHER" id="PTHR47718">
    <property type="entry name" value="OS01G0519700 PROTEIN"/>
    <property type="match status" value="1"/>
</dbReference>
<gene>
    <name evidence="1" type="ORF">Dsin_001111</name>
</gene>
<accession>A0AAE0B4L4</accession>